<dbReference type="PANTHER" id="PTHR44099:SF4">
    <property type="entry name" value="RABCONNECTIN-3B, ISOFORM A"/>
    <property type="match status" value="1"/>
</dbReference>
<comment type="caution">
    <text evidence="2">The sequence shown here is derived from an EMBL/GenBank/DDBJ whole genome shotgun (WGS) entry which is preliminary data.</text>
</comment>
<accession>A0A0L7LFR8</accession>
<reference evidence="2 3" key="1">
    <citation type="journal article" date="2015" name="Genome Biol. Evol.">
        <title>The genome of winter moth (Operophtera brumata) provides a genomic perspective on sexual dimorphism and phenology.</title>
        <authorList>
            <person name="Derks M.F."/>
            <person name="Smit S."/>
            <person name="Salis L."/>
            <person name="Schijlen E."/>
            <person name="Bossers A."/>
            <person name="Mateman C."/>
            <person name="Pijl A.S."/>
            <person name="de Ridder D."/>
            <person name="Groenen M.A."/>
            <person name="Visser M.E."/>
            <person name="Megens H.J."/>
        </authorList>
    </citation>
    <scope>NUCLEOTIDE SEQUENCE [LARGE SCALE GENOMIC DNA]</scope>
    <source>
        <strain evidence="2">WM2013NL</strain>
        <tissue evidence="2">Head and thorax</tissue>
    </source>
</reference>
<dbReference type="GO" id="GO:0005737">
    <property type="term" value="C:cytoplasm"/>
    <property type="evidence" value="ECO:0007669"/>
    <property type="project" value="TreeGrafter"/>
</dbReference>
<dbReference type="InterPro" id="IPR001680">
    <property type="entry name" value="WD40_rpt"/>
</dbReference>
<keyword evidence="3" id="KW-1185">Reference proteome</keyword>
<dbReference type="Proteomes" id="UP000037510">
    <property type="component" value="Unassembled WGS sequence"/>
</dbReference>
<dbReference type="Pfam" id="PF00400">
    <property type="entry name" value="WD40"/>
    <property type="match status" value="2"/>
</dbReference>
<evidence type="ECO:0000256" key="1">
    <source>
        <dbReference type="SAM" id="MobiDB-lite"/>
    </source>
</evidence>
<name>A0A0L7LFR8_OPEBR</name>
<feature type="region of interest" description="Disordered" evidence="1">
    <location>
        <begin position="226"/>
        <end position="250"/>
    </location>
</feature>
<dbReference type="STRING" id="104452.A0A0L7LFR8"/>
<feature type="compositionally biased region" description="Basic and acidic residues" evidence="1">
    <location>
        <begin position="323"/>
        <end position="333"/>
    </location>
</feature>
<evidence type="ECO:0000313" key="3">
    <source>
        <dbReference type="Proteomes" id="UP000037510"/>
    </source>
</evidence>
<dbReference type="EMBL" id="JTDY01001317">
    <property type="protein sequence ID" value="KOB74219.1"/>
    <property type="molecule type" value="Genomic_DNA"/>
</dbReference>
<feature type="region of interest" description="Disordered" evidence="1">
    <location>
        <begin position="383"/>
        <end position="404"/>
    </location>
</feature>
<evidence type="ECO:0000313" key="2">
    <source>
        <dbReference type="EMBL" id="KOB74219.1"/>
    </source>
</evidence>
<dbReference type="Gene3D" id="2.130.10.10">
    <property type="entry name" value="YVTN repeat-like/Quinoprotein amine dehydrogenase"/>
    <property type="match status" value="1"/>
</dbReference>
<protein>
    <submittedName>
        <fullName evidence="2">Uncharacterized protein</fullName>
    </submittedName>
</protein>
<feature type="region of interest" description="Disordered" evidence="1">
    <location>
        <begin position="306"/>
        <end position="333"/>
    </location>
</feature>
<sequence>MCSDADKLVPSMSYGLPLTPQADSCRTARHALTLIATARAVPVSTHGLVHQGAVTACAFSPDGRYLVSYATSVNRLSFWQSSAGEYTRASPPGRGHPVRVQPRRTGAIIACAFSPDGRYLVPYATSDNRLSFWQSSAGMFGLGAAQTRCVKCYSTAPMADVSRLNPARLARLVWTNCRTVTLMLADGSETRVDQLPHRHSDAGRRLRDPVQRVERLTTPHYDVSRLNPARLTRPPSVDQLPHRHSDAGRRLRDPVQRVERLTTPHYDVSRLNPARLARLVWTNCRTVTLMLADGSETRATNYTTLRRVSSEPGETRPPSVDQLSHRHSDAGRRLRDPVQRLERLTTPHNDVSRLNPARLARLVWTNCRTVTLMLADGSETRASNYTTQRRVSSEPGETRPPSVDELHHTTAAVSRLDPARLARLVWTNCRTVTLMLADGSETRFNV</sequence>
<dbReference type="SUPFAM" id="SSF50960">
    <property type="entry name" value="TolB, C-terminal domain"/>
    <property type="match status" value="1"/>
</dbReference>
<gene>
    <name evidence="2" type="ORF">OBRU01_09384</name>
</gene>
<proteinExistence type="predicted"/>
<dbReference type="AlphaFoldDB" id="A0A0L7LFR8"/>
<feature type="compositionally biased region" description="Basic and acidic residues" evidence="1">
    <location>
        <begin position="240"/>
        <end position="250"/>
    </location>
</feature>
<dbReference type="InterPro" id="IPR015943">
    <property type="entry name" value="WD40/YVTN_repeat-like_dom_sf"/>
</dbReference>
<dbReference type="SMART" id="SM00320">
    <property type="entry name" value="WD40"/>
    <property type="match status" value="2"/>
</dbReference>
<organism evidence="2 3">
    <name type="scientific">Operophtera brumata</name>
    <name type="common">Winter moth</name>
    <name type="synonym">Phalaena brumata</name>
    <dbReference type="NCBI Taxonomy" id="104452"/>
    <lineage>
        <taxon>Eukaryota</taxon>
        <taxon>Metazoa</taxon>
        <taxon>Ecdysozoa</taxon>
        <taxon>Arthropoda</taxon>
        <taxon>Hexapoda</taxon>
        <taxon>Insecta</taxon>
        <taxon>Pterygota</taxon>
        <taxon>Neoptera</taxon>
        <taxon>Endopterygota</taxon>
        <taxon>Lepidoptera</taxon>
        <taxon>Glossata</taxon>
        <taxon>Ditrysia</taxon>
        <taxon>Geometroidea</taxon>
        <taxon>Geometridae</taxon>
        <taxon>Larentiinae</taxon>
        <taxon>Operophtera</taxon>
    </lineage>
</organism>
<dbReference type="InterPro" id="IPR049916">
    <property type="entry name" value="WDR72-like"/>
</dbReference>
<dbReference type="PANTHER" id="PTHR44099">
    <property type="entry name" value="RABCONNECTIN-3B, ISOFORM A"/>
    <property type="match status" value="1"/>
</dbReference>